<sequence>MPSIMADLMSHLIPYSMASGSLQDSHSNLEKSGEYCGSQLFPGMKQLDIFWVMRMYVDGAFTAAQILRFCETQEGKTFMTCVKVIKAYAAKTVFGKPGTSKQYLAMAHGVQEKEWSKEWVP</sequence>
<organism evidence="1 2">
    <name type="scientific">Araneus ventricosus</name>
    <name type="common">Orbweaver spider</name>
    <name type="synonym">Epeira ventricosa</name>
    <dbReference type="NCBI Taxonomy" id="182803"/>
    <lineage>
        <taxon>Eukaryota</taxon>
        <taxon>Metazoa</taxon>
        <taxon>Ecdysozoa</taxon>
        <taxon>Arthropoda</taxon>
        <taxon>Chelicerata</taxon>
        <taxon>Arachnida</taxon>
        <taxon>Araneae</taxon>
        <taxon>Araneomorphae</taxon>
        <taxon>Entelegynae</taxon>
        <taxon>Araneoidea</taxon>
        <taxon>Araneidae</taxon>
        <taxon>Araneus</taxon>
    </lineage>
</organism>
<evidence type="ECO:0000313" key="2">
    <source>
        <dbReference type="Proteomes" id="UP000499080"/>
    </source>
</evidence>
<reference evidence="1 2" key="1">
    <citation type="journal article" date="2019" name="Sci. Rep.">
        <title>Orb-weaving spider Araneus ventricosus genome elucidates the spidroin gene catalogue.</title>
        <authorList>
            <person name="Kono N."/>
            <person name="Nakamura H."/>
            <person name="Ohtoshi R."/>
            <person name="Moran D.A.P."/>
            <person name="Shinohara A."/>
            <person name="Yoshida Y."/>
            <person name="Fujiwara M."/>
            <person name="Mori M."/>
            <person name="Tomita M."/>
            <person name="Arakawa K."/>
        </authorList>
    </citation>
    <scope>NUCLEOTIDE SEQUENCE [LARGE SCALE GENOMIC DNA]</scope>
</reference>
<proteinExistence type="predicted"/>
<accession>A0A4Y2UW51</accession>
<comment type="caution">
    <text evidence="1">The sequence shown here is derived from an EMBL/GenBank/DDBJ whole genome shotgun (WGS) entry which is preliminary data.</text>
</comment>
<dbReference type="EMBL" id="BGPR01041000">
    <property type="protein sequence ID" value="GBO17229.1"/>
    <property type="molecule type" value="Genomic_DNA"/>
</dbReference>
<name>A0A4Y2UW51_ARAVE</name>
<evidence type="ECO:0000313" key="1">
    <source>
        <dbReference type="EMBL" id="GBO17229.1"/>
    </source>
</evidence>
<gene>
    <name evidence="1" type="ORF">AVEN_176494_1</name>
</gene>
<protein>
    <submittedName>
        <fullName evidence="1">Uncharacterized protein</fullName>
    </submittedName>
</protein>
<dbReference type="Proteomes" id="UP000499080">
    <property type="component" value="Unassembled WGS sequence"/>
</dbReference>
<dbReference type="AlphaFoldDB" id="A0A4Y2UW51"/>
<keyword evidence="2" id="KW-1185">Reference proteome</keyword>